<keyword evidence="4 6" id="KW-1133">Transmembrane helix</keyword>
<dbReference type="EMBL" id="GL996520">
    <property type="protein sequence ID" value="EGV64446.1"/>
    <property type="molecule type" value="Genomic_DNA"/>
</dbReference>
<evidence type="ECO:0000313" key="9">
    <source>
        <dbReference type="EMBL" id="EGV64446.1"/>
    </source>
</evidence>
<evidence type="ECO:0000259" key="8">
    <source>
        <dbReference type="Pfam" id="PF06422"/>
    </source>
</evidence>
<dbReference type="Pfam" id="PF01061">
    <property type="entry name" value="ABC2_membrane"/>
    <property type="match status" value="1"/>
</dbReference>
<protein>
    <submittedName>
        <fullName evidence="9">Uncharacterized protein</fullName>
    </submittedName>
</protein>
<feature type="domain" description="CDR ABC transporter" evidence="8">
    <location>
        <begin position="98"/>
        <end position="139"/>
    </location>
</feature>
<evidence type="ECO:0000256" key="1">
    <source>
        <dbReference type="ARBA" id="ARBA00004141"/>
    </source>
</evidence>
<dbReference type="STRING" id="590646.G3B2Y5"/>
<feature type="domain" description="ABC-2 type transporter transmembrane" evidence="7">
    <location>
        <begin position="2"/>
        <end position="37"/>
    </location>
</feature>
<dbReference type="Proteomes" id="UP000000707">
    <property type="component" value="Unassembled WGS sequence"/>
</dbReference>
<evidence type="ECO:0000256" key="3">
    <source>
        <dbReference type="ARBA" id="ARBA00022692"/>
    </source>
</evidence>
<dbReference type="eggNOG" id="KOG0065">
    <property type="taxonomic scope" value="Eukaryota"/>
</dbReference>
<dbReference type="InterPro" id="IPR013525">
    <property type="entry name" value="ABC2_TM"/>
</dbReference>
<gene>
    <name evidence="9" type="ORF">CANTEDRAFT_97782</name>
</gene>
<dbReference type="AlphaFoldDB" id="G3B2Y5"/>
<accession>G3B2Y5</accession>
<dbReference type="GO" id="GO:0140359">
    <property type="term" value="F:ABC-type transporter activity"/>
    <property type="evidence" value="ECO:0007669"/>
    <property type="project" value="InterPro"/>
</dbReference>
<dbReference type="GO" id="GO:0016020">
    <property type="term" value="C:membrane"/>
    <property type="evidence" value="ECO:0007669"/>
    <property type="project" value="UniProtKB-SubCell"/>
</dbReference>
<feature type="transmembrane region" description="Helical" evidence="6">
    <location>
        <begin position="113"/>
        <end position="134"/>
    </location>
</feature>
<evidence type="ECO:0000259" key="7">
    <source>
        <dbReference type="Pfam" id="PF01061"/>
    </source>
</evidence>
<evidence type="ECO:0000256" key="4">
    <source>
        <dbReference type="ARBA" id="ARBA00022989"/>
    </source>
</evidence>
<evidence type="ECO:0000256" key="6">
    <source>
        <dbReference type="SAM" id="Phobius"/>
    </source>
</evidence>
<dbReference type="Pfam" id="PF06422">
    <property type="entry name" value="PDR_CDR"/>
    <property type="match status" value="1"/>
</dbReference>
<name>G3B2Y5_CANTC</name>
<proteinExistence type="predicted"/>
<evidence type="ECO:0000256" key="2">
    <source>
        <dbReference type="ARBA" id="ARBA00022448"/>
    </source>
</evidence>
<dbReference type="InterPro" id="IPR010929">
    <property type="entry name" value="PDR_CDR_ABC"/>
</dbReference>
<dbReference type="OrthoDB" id="245989at2759"/>
<reference evidence="9 10" key="1">
    <citation type="journal article" date="2011" name="Proc. Natl. Acad. Sci. U.S.A.">
        <title>Comparative genomics of xylose-fermenting fungi for enhanced biofuel production.</title>
        <authorList>
            <person name="Wohlbach D.J."/>
            <person name="Kuo A."/>
            <person name="Sato T.K."/>
            <person name="Potts K.M."/>
            <person name="Salamov A.A."/>
            <person name="LaButti K.M."/>
            <person name="Sun H."/>
            <person name="Clum A."/>
            <person name="Pangilinan J.L."/>
            <person name="Lindquist E.A."/>
            <person name="Lucas S."/>
            <person name="Lapidus A."/>
            <person name="Jin M."/>
            <person name="Gunawan C."/>
            <person name="Balan V."/>
            <person name="Dale B.E."/>
            <person name="Jeffries T.W."/>
            <person name="Zinkel R."/>
            <person name="Barry K.W."/>
            <person name="Grigoriev I.V."/>
            <person name="Gasch A.P."/>
        </authorList>
    </citation>
    <scope>NUCLEOTIDE SEQUENCE [LARGE SCALE GENOMIC DNA]</scope>
    <source>
        <strain evidence="10">ATCC 10573 / BCRC 21748 / CBS 615 / JCM 9827 / NBRC 10315 / NRRL Y-1498 / VKM Y-70</strain>
    </source>
</reference>
<evidence type="ECO:0000313" key="10">
    <source>
        <dbReference type="Proteomes" id="UP000000707"/>
    </source>
</evidence>
<comment type="subcellular location">
    <subcellularLocation>
        <location evidence="1">Membrane</location>
        <topology evidence="1">Multi-pass membrane protein</topology>
    </subcellularLocation>
</comment>
<sequence length="145" mass="15834">MCLNFCGVLAGPDFLPGFWIFMYRANPMTYLIQGILSAGLANTEVVCGAKELLHFDPPSGQTCGDYMSSYISTAGGNVINPSATEGCKFCTMKSTNAFLASVSSVYSERWRNFGIFIGFIAINIIGTVFCYWLARVPKGNKSKKH</sequence>
<dbReference type="HOGENOM" id="CLU_082755_1_0_1"/>
<organism evidence="10">
    <name type="scientific">Candida tenuis (strain ATCC 10573 / BCRC 21748 / CBS 615 / JCM 9827 / NBRC 10315 / NRRL Y-1498 / VKM Y-70)</name>
    <name type="common">Yeast</name>
    <name type="synonym">Yamadazyma tenuis</name>
    <dbReference type="NCBI Taxonomy" id="590646"/>
    <lineage>
        <taxon>Eukaryota</taxon>
        <taxon>Fungi</taxon>
        <taxon>Dikarya</taxon>
        <taxon>Ascomycota</taxon>
        <taxon>Saccharomycotina</taxon>
        <taxon>Pichiomycetes</taxon>
        <taxon>Debaryomycetaceae</taxon>
        <taxon>Yamadazyma</taxon>
    </lineage>
</organism>
<evidence type="ECO:0000256" key="5">
    <source>
        <dbReference type="ARBA" id="ARBA00023136"/>
    </source>
</evidence>
<keyword evidence="5 6" id="KW-0472">Membrane</keyword>
<keyword evidence="2" id="KW-0813">Transport</keyword>
<keyword evidence="3 6" id="KW-0812">Transmembrane</keyword>
<keyword evidence="10" id="KW-1185">Reference proteome</keyword>
<dbReference type="GO" id="GO:0005524">
    <property type="term" value="F:ATP binding"/>
    <property type="evidence" value="ECO:0007669"/>
    <property type="project" value="InterPro"/>
</dbReference>